<dbReference type="PANTHER" id="PTHR33048:SF55">
    <property type="entry name" value="INTEGRAL MEMBRANE PROTEIN"/>
    <property type="match status" value="1"/>
</dbReference>
<feature type="domain" description="Rhodopsin" evidence="7">
    <location>
        <begin position="39"/>
        <end position="277"/>
    </location>
</feature>
<comment type="caution">
    <text evidence="8">The sequence shown here is derived from an EMBL/GenBank/DDBJ whole genome shotgun (WGS) entry which is preliminary data.</text>
</comment>
<feature type="transmembrane region" description="Helical" evidence="6">
    <location>
        <begin position="253"/>
        <end position="272"/>
    </location>
</feature>
<evidence type="ECO:0000259" key="7">
    <source>
        <dbReference type="Pfam" id="PF20684"/>
    </source>
</evidence>
<keyword evidence="2 6" id="KW-0812">Transmembrane</keyword>
<sequence length="391" mass="44213">MNATAKPYTEIYQDSAILRRSILVTTILTPALAAVFVGLRLYSSRRFLRRISKDDWLIVVALFCSILYSISTYFQLQYGMGYHYWEIKDKSIYAGYYIVSFLPVAITNNLATLFTKASILVFYLRFSVSKRFNLAVYFVLSVVVAYTLMGAFSFLYACQPMIRTWVPSTPGTCINVNAWYGTLVSLNVLTDLVLLLLPFWILKPLRVCFAQKAAIAAVLGAGSFVLGVSVYRLFLTVTYRGDKDFPHRLAVNYLWLIIEVNVALICACLPCLRSLVGRYMPSLMVTPRQTPPRLRTIPVTERTRETRMTRATVEHFDVVVNKPDTPGTMWIESRASSVFFAPEPRYCDVDSERADSPSVYSTMTRATSPTCSMTPISPLKPSPTYTRDGFI</sequence>
<proteinExistence type="inferred from homology"/>
<feature type="transmembrane region" description="Helical" evidence="6">
    <location>
        <begin position="22"/>
        <end position="43"/>
    </location>
</feature>
<evidence type="ECO:0000313" key="8">
    <source>
        <dbReference type="EMBL" id="KAK4443155.1"/>
    </source>
</evidence>
<gene>
    <name evidence="8" type="ORF">QBC34DRAFT_337322</name>
</gene>
<feature type="transmembrane region" description="Helical" evidence="6">
    <location>
        <begin position="134"/>
        <end position="157"/>
    </location>
</feature>
<feature type="transmembrane region" description="Helical" evidence="6">
    <location>
        <begin position="96"/>
        <end position="122"/>
    </location>
</feature>
<reference evidence="8" key="1">
    <citation type="journal article" date="2023" name="Mol. Phylogenet. Evol.">
        <title>Genome-scale phylogeny and comparative genomics of the fungal order Sordariales.</title>
        <authorList>
            <person name="Hensen N."/>
            <person name="Bonometti L."/>
            <person name="Westerberg I."/>
            <person name="Brannstrom I.O."/>
            <person name="Guillou S."/>
            <person name="Cros-Aarteil S."/>
            <person name="Calhoun S."/>
            <person name="Haridas S."/>
            <person name="Kuo A."/>
            <person name="Mondo S."/>
            <person name="Pangilinan J."/>
            <person name="Riley R."/>
            <person name="LaButti K."/>
            <person name="Andreopoulos B."/>
            <person name="Lipzen A."/>
            <person name="Chen C."/>
            <person name="Yan M."/>
            <person name="Daum C."/>
            <person name="Ng V."/>
            <person name="Clum A."/>
            <person name="Steindorff A."/>
            <person name="Ohm R.A."/>
            <person name="Martin F."/>
            <person name="Silar P."/>
            <person name="Natvig D.O."/>
            <person name="Lalanne C."/>
            <person name="Gautier V."/>
            <person name="Ament-Velasquez S.L."/>
            <person name="Kruys A."/>
            <person name="Hutchinson M.I."/>
            <person name="Powell A.J."/>
            <person name="Barry K."/>
            <person name="Miller A.N."/>
            <person name="Grigoriev I.V."/>
            <person name="Debuchy R."/>
            <person name="Gladieux P."/>
            <person name="Hiltunen Thoren M."/>
            <person name="Johannesson H."/>
        </authorList>
    </citation>
    <scope>NUCLEOTIDE SEQUENCE</scope>
    <source>
        <strain evidence="8">PSN243</strain>
    </source>
</reference>
<evidence type="ECO:0000256" key="1">
    <source>
        <dbReference type="ARBA" id="ARBA00004141"/>
    </source>
</evidence>
<dbReference type="Pfam" id="PF20684">
    <property type="entry name" value="Fung_rhodopsin"/>
    <property type="match status" value="1"/>
</dbReference>
<feature type="transmembrane region" description="Helical" evidence="6">
    <location>
        <begin position="177"/>
        <end position="201"/>
    </location>
</feature>
<dbReference type="AlphaFoldDB" id="A0AAV9G4E9"/>
<dbReference type="EMBL" id="MU865998">
    <property type="protein sequence ID" value="KAK4443155.1"/>
    <property type="molecule type" value="Genomic_DNA"/>
</dbReference>
<organism evidence="8 9">
    <name type="scientific">Podospora aff. communis PSN243</name>
    <dbReference type="NCBI Taxonomy" id="3040156"/>
    <lineage>
        <taxon>Eukaryota</taxon>
        <taxon>Fungi</taxon>
        <taxon>Dikarya</taxon>
        <taxon>Ascomycota</taxon>
        <taxon>Pezizomycotina</taxon>
        <taxon>Sordariomycetes</taxon>
        <taxon>Sordariomycetidae</taxon>
        <taxon>Sordariales</taxon>
        <taxon>Podosporaceae</taxon>
        <taxon>Podospora</taxon>
    </lineage>
</organism>
<dbReference type="InterPro" id="IPR049326">
    <property type="entry name" value="Rhodopsin_dom_fungi"/>
</dbReference>
<feature type="transmembrane region" description="Helical" evidence="6">
    <location>
        <begin position="55"/>
        <end position="76"/>
    </location>
</feature>
<evidence type="ECO:0000256" key="4">
    <source>
        <dbReference type="ARBA" id="ARBA00023136"/>
    </source>
</evidence>
<dbReference type="GO" id="GO:0016020">
    <property type="term" value="C:membrane"/>
    <property type="evidence" value="ECO:0007669"/>
    <property type="project" value="UniProtKB-SubCell"/>
</dbReference>
<keyword evidence="3 6" id="KW-1133">Transmembrane helix</keyword>
<reference evidence="8" key="2">
    <citation type="submission" date="2023-05" db="EMBL/GenBank/DDBJ databases">
        <authorList>
            <consortium name="Lawrence Berkeley National Laboratory"/>
            <person name="Steindorff A."/>
            <person name="Hensen N."/>
            <person name="Bonometti L."/>
            <person name="Westerberg I."/>
            <person name="Brannstrom I.O."/>
            <person name="Guillou S."/>
            <person name="Cros-Aarteil S."/>
            <person name="Calhoun S."/>
            <person name="Haridas S."/>
            <person name="Kuo A."/>
            <person name="Mondo S."/>
            <person name="Pangilinan J."/>
            <person name="Riley R."/>
            <person name="Labutti K."/>
            <person name="Andreopoulos B."/>
            <person name="Lipzen A."/>
            <person name="Chen C."/>
            <person name="Yanf M."/>
            <person name="Daum C."/>
            <person name="Ng V."/>
            <person name="Clum A."/>
            <person name="Ohm R."/>
            <person name="Martin F."/>
            <person name="Silar P."/>
            <person name="Natvig D."/>
            <person name="Lalanne C."/>
            <person name="Gautier V."/>
            <person name="Ament-Velasquez S.L."/>
            <person name="Kruys A."/>
            <person name="Hutchinson M.I."/>
            <person name="Powell A.J."/>
            <person name="Barry K."/>
            <person name="Miller A.N."/>
            <person name="Grigoriev I.V."/>
            <person name="Debuchy R."/>
            <person name="Gladieux P."/>
            <person name="Thoren M.H."/>
            <person name="Johannesson H."/>
        </authorList>
    </citation>
    <scope>NUCLEOTIDE SEQUENCE</scope>
    <source>
        <strain evidence="8">PSN243</strain>
    </source>
</reference>
<keyword evidence="9" id="KW-1185">Reference proteome</keyword>
<dbReference type="PANTHER" id="PTHR33048">
    <property type="entry name" value="PTH11-LIKE INTEGRAL MEMBRANE PROTEIN (AFU_ORTHOLOGUE AFUA_5G11245)"/>
    <property type="match status" value="1"/>
</dbReference>
<dbReference type="InterPro" id="IPR052337">
    <property type="entry name" value="SAT4-like"/>
</dbReference>
<evidence type="ECO:0000256" key="6">
    <source>
        <dbReference type="SAM" id="Phobius"/>
    </source>
</evidence>
<protein>
    <recommendedName>
        <fullName evidence="7">Rhodopsin domain-containing protein</fullName>
    </recommendedName>
</protein>
<dbReference type="Proteomes" id="UP001321760">
    <property type="component" value="Unassembled WGS sequence"/>
</dbReference>
<accession>A0AAV9G4E9</accession>
<evidence type="ECO:0000256" key="2">
    <source>
        <dbReference type="ARBA" id="ARBA00022692"/>
    </source>
</evidence>
<comment type="similarity">
    <text evidence="5">Belongs to the SAT4 family.</text>
</comment>
<keyword evidence="4 6" id="KW-0472">Membrane</keyword>
<comment type="subcellular location">
    <subcellularLocation>
        <location evidence="1">Membrane</location>
        <topology evidence="1">Multi-pass membrane protein</topology>
    </subcellularLocation>
</comment>
<name>A0AAV9G4E9_9PEZI</name>
<evidence type="ECO:0000313" key="9">
    <source>
        <dbReference type="Proteomes" id="UP001321760"/>
    </source>
</evidence>
<evidence type="ECO:0000256" key="3">
    <source>
        <dbReference type="ARBA" id="ARBA00022989"/>
    </source>
</evidence>
<evidence type="ECO:0000256" key="5">
    <source>
        <dbReference type="ARBA" id="ARBA00038359"/>
    </source>
</evidence>
<feature type="transmembrane region" description="Helical" evidence="6">
    <location>
        <begin position="213"/>
        <end position="233"/>
    </location>
</feature>